<name>A0A4Q7KQP0_9PSEU</name>
<dbReference type="RefSeq" id="WP_130345110.1">
    <property type="nucleotide sequence ID" value="NZ_SGWQ01000005.1"/>
</dbReference>
<dbReference type="EMBL" id="SGWQ01000005">
    <property type="protein sequence ID" value="RZS37642.1"/>
    <property type="molecule type" value="Genomic_DNA"/>
</dbReference>
<organism evidence="1 2">
    <name type="scientific">Herbihabitans rhizosphaerae</name>
    <dbReference type="NCBI Taxonomy" id="1872711"/>
    <lineage>
        <taxon>Bacteria</taxon>
        <taxon>Bacillati</taxon>
        <taxon>Actinomycetota</taxon>
        <taxon>Actinomycetes</taxon>
        <taxon>Pseudonocardiales</taxon>
        <taxon>Pseudonocardiaceae</taxon>
        <taxon>Herbihabitans</taxon>
    </lineage>
</organism>
<keyword evidence="2" id="KW-1185">Reference proteome</keyword>
<evidence type="ECO:0000313" key="2">
    <source>
        <dbReference type="Proteomes" id="UP000294257"/>
    </source>
</evidence>
<gene>
    <name evidence="1" type="ORF">EV193_105200</name>
</gene>
<dbReference type="AlphaFoldDB" id="A0A4Q7KQP0"/>
<proteinExistence type="predicted"/>
<sequence>MPIPEPGEADLLRRLAEPWLAGETITALAAVGHLLQDKYKVRGLDDAGAPVPSSRVERVLDAITDDGVSGYVTVRGEHPSYLAVAVYRAAGESRAWLVITSRRLAVLRLRDMTDSSEENRRLLADAQQERSVSGVLRGVGKLVRNSATSFAANLRRPPLPERPVDAVLECAFEVDRGALAAVVSWKPPMQPSLGKHGPRWFELRLADGSLARLETDAAGAEISRG</sequence>
<reference evidence="1 2" key="1">
    <citation type="submission" date="2019-02" db="EMBL/GenBank/DDBJ databases">
        <title>Genomic Encyclopedia of Type Strains, Phase IV (KMG-IV): sequencing the most valuable type-strain genomes for metagenomic binning, comparative biology and taxonomic classification.</title>
        <authorList>
            <person name="Goeker M."/>
        </authorList>
    </citation>
    <scope>NUCLEOTIDE SEQUENCE [LARGE SCALE GENOMIC DNA]</scope>
    <source>
        <strain evidence="1 2">DSM 101727</strain>
    </source>
</reference>
<evidence type="ECO:0000313" key="1">
    <source>
        <dbReference type="EMBL" id="RZS37642.1"/>
    </source>
</evidence>
<accession>A0A4Q7KQP0</accession>
<dbReference type="Proteomes" id="UP000294257">
    <property type="component" value="Unassembled WGS sequence"/>
</dbReference>
<comment type="caution">
    <text evidence="1">The sequence shown here is derived from an EMBL/GenBank/DDBJ whole genome shotgun (WGS) entry which is preliminary data.</text>
</comment>
<protein>
    <submittedName>
        <fullName evidence="1">Uncharacterized protein</fullName>
    </submittedName>
</protein>